<name>A0A5B7HYA8_PORTR</name>
<sequence>MCRASHVSITATQRRVTPSVPGGVRIRTPGSLRHPAFYQTSKNSARNKVVTLLCRQEELKSGRIILSPFRLLFVVPSRSH</sequence>
<reference evidence="2 3" key="1">
    <citation type="submission" date="2019-05" db="EMBL/GenBank/DDBJ databases">
        <title>Another draft genome of Portunus trituberculatus and its Hox gene families provides insights of decapod evolution.</title>
        <authorList>
            <person name="Jeong J.-H."/>
            <person name="Song I."/>
            <person name="Kim S."/>
            <person name="Choi T."/>
            <person name="Kim D."/>
            <person name="Ryu S."/>
            <person name="Kim W."/>
        </authorList>
    </citation>
    <scope>NUCLEOTIDE SEQUENCE [LARGE SCALE GENOMIC DNA]</scope>
    <source>
        <tissue evidence="2">Muscle</tissue>
    </source>
</reference>
<dbReference type="AlphaFoldDB" id="A0A5B7HYA8"/>
<protein>
    <submittedName>
        <fullName evidence="2">Uncharacterized protein</fullName>
    </submittedName>
</protein>
<feature type="region of interest" description="Disordered" evidence="1">
    <location>
        <begin position="1"/>
        <end position="25"/>
    </location>
</feature>
<accession>A0A5B7HYA8</accession>
<evidence type="ECO:0000313" key="2">
    <source>
        <dbReference type="EMBL" id="MPC74659.1"/>
    </source>
</evidence>
<comment type="caution">
    <text evidence="2">The sequence shown here is derived from an EMBL/GenBank/DDBJ whole genome shotgun (WGS) entry which is preliminary data.</text>
</comment>
<evidence type="ECO:0000313" key="3">
    <source>
        <dbReference type="Proteomes" id="UP000324222"/>
    </source>
</evidence>
<dbReference type="EMBL" id="VSRR010039406">
    <property type="protein sequence ID" value="MPC74659.1"/>
    <property type="molecule type" value="Genomic_DNA"/>
</dbReference>
<organism evidence="2 3">
    <name type="scientific">Portunus trituberculatus</name>
    <name type="common">Swimming crab</name>
    <name type="synonym">Neptunus trituberculatus</name>
    <dbReference type="NCBI Taxonomy" id="210409"/>
    <lineage>
        <taxon>Eukaryota</taxon>
        <taxon>Metazoa</taxon>
        <taxon>Ecdysozoa</taxon>
        <taxon>Arthropoda</taxon>
        <taxon>Crustacea</taxon>
        <taxon>Multicrustacea</taxon>
        <taxon>Malacostraca</taxon>
        <taxon>Eumalacostraca</taxon>
        <taxon>Eucarida</taxon>
        <taxon>Decapoda</taxon>
        <taxon>Pleocyemata</taxon>
        <taxon>Brachyura</taxon>
        <taxon>Eubrachyura</taxon>
        <taxon>Portunoidea</taxon>
        <taxon>Portunidae</taxon>
        <taxon>Portuninae</taxon>
        <taxon>Portunus</taxon>
    </lineage>
</organism>
<keyword evidence="3" id="KW-1185">Reference proteome</keyword>
<feature type="compositionally biased region" description="Polar residues" evidence="1">
    <location>
        <begin position="7"/>
        <end position="16"/>
    </location>
</feature>
<dbReference type="Proteomes" id="UP000324222">
    <property type="component" value="Unassembled WGS sequence"/>
</dbReference>
<evidence type="ECO:0000256" key="1">
    <source>
        <dbReference type="SAM" id="MobiDB-lite"/>
    </source>
</evidence>
<proteinExistence type="predicted"/>
<gene>
    <name evidence="2" type="ORF">E2C01_069029</name>
</gene>